<name>A0A137P4S7_CONC2</name>
<evidence type="ECO:0000313" key="1">
    <source>
        <dbReference type="EMBL" id="KXN69941.1"/>
    </source>
</evidence>
<proteinExistence type="predicted"/>
<evidence type="ECO:0008006" key="3">
    <source>
        <dbReference type="Google" id="ProtNLM"/>
    </source>
</evidence>
<dbReference type="OrthoDB" id="2333384at2759"/>
<sequence length="348" mass="40142">MTECDNIYYNGNHLEAENVKIIGKLSYNSQIKENTTVYLSFTTTLLLPSKGVFSTNDEHVLYKSDRKFIFKAKANNYNNIVDPFEIILPGNLPTSISLDFFEIKHELKAYEKNIFGQSLLSTKIIKIFRLPRQKSRDYITENANRKIQLHNVNGCIENKASYSVKYPNICYEFDNSNEIEIKINPANDYYIKSITYSIKQTVELDNLVDQGLDCKSRYNYQLNSSELYTNSPSSSPVLQKSPQFNQTKNYRDANQVNSKSTKKLVLNTKFNSCNSNQIKYAQFSAYNEEFKICHFILLQLVLVNSINDELEFELIKLPICFLSKLTLDGKSKIEPGKLPSYEEVIENS</sequence>
<accession>A0A137P4S7</accession>
<dbReference type="AlphaFoldDB" id="A0A137P4S7"/>
<protein>
    <recommendedName>
        <fullName evidence="3">Arrestin-like N-terminal domain-containing protein</fullName>
    </recommendedName>
</protein>
<keyword evidence="2" id="KW-1185">Reference proteome</keyword>
<gene>
    <name evidence="1" type="ORF">CONCODRAFT_7591</name>
</gene>
<reference evidence="1 2" key="1">
    <citation type="journal article" date="2015" name="Genome Biol. Evol.">
        <title>Phylogenomic analyses indicate that early fungi evolved digesting cell walls of algal ancestors of land plants.</title>
        <authorList>
            <person name="Chang Y."/>
            <person name="Wang S."/>
            <person name="Sekimoto S."/>
            <person name="Aerts A.L."/>
            <person name="Choi C."/>
            <person name="Clum A."/>
            <person name="LaButti K.M."/>
            <person name="Lindquist E.A."/>
            <person name="Yee Ngan C."/>
            <person name="Ohm R.A."/>
            <person name="Salamov A.A."/>
            <person name="Grigoriev I.V."/>
            <person name="Spatafora J.W."/>
            <person name="Berbee M.L."/>
        </authorList>
    </citation>
    <scope>NUCLEOTIDE SEQUENCE [LARGE SCALE GENOMIC DNA]</scope>
    <source>
        <strain evidence="1 2">NRRL 28638</strain>
    </source>
</reference>
<organism evidence="1 2">
    <name type="scientific">Conidiobolus coronatus (strain ATCC 28846 / CBS 209.66 / NRRL 28638)</name>
    <name type="common">Delacroixia coronata</name>
    <dbReference type="NCBI Taxonomy" id="796925"/>
    <lineage>
        <taxon>Eukaryota</taxon>
        <taxon>Fungi</taxon>
        <taxon>Fungi incertae sedis</taxon>
        <taxon>Zoopagomycota</taxon>
        <taxon>Entomophthoromycotina</taxon>
        <taxon>Entomophthoromycetes</taxon>
        <taxon>Entomophthorales</taxon>
        <taxon>Ancylistaceae</taxon>
        <taxon>Conidiobolus</taxon>
    </lineage>
</organism>
<dbReference type="Proteomes" id="UP000070444">
    <property type="component" value="Unassembled WGS sequence"/>
</dbReference>
<dbReference type="EMBL" id="KQ964518">
    <property type="protein sequence ID" value="KXN69941.1"/>
    <property type="molecule type" value="Genomic_DNA"/>
</dbReference>
<evidence type="ECO:0000313" key="2">
    <source>
        <dbReference type="Proteomes" id="UP000070444"/>
    </source>
</evidence>